<protein>
    <recommendedName>
        <fullName evidence="3">Tubulin/FtsZ GTPase domain-containing protein</fullName>
    </recommendedName>
</protein>
<dbReference type="Pfam" id="PF13809">
    <property type="entry name" value="Tubulin_2"/>
    <property type="match status" value="1"/>
</dbReference>
<keyword evidence="2" id="KW-1185">Reference proteome</keyword>
<dbReference type="AlphaFoldDB" id="A0A126V0V1"/>
<name>A0A126V0V1_9RHOB</name>
<sequence>MSEITKPSEINNIHIIGVGRTGGAYIEALLRTGEVEDNLALEGATLSGLLVDIGEDDVQIPNDYARSLKARLAERGIPTERYHYESLNLELPELTEFTKKLKKVRKPYESDGGSGLISDFPDSFTMPKLKGHIPRAIAKAAGAFGLYLDEKPLAGALERFAATAKKCKNNSTVIVAFSLAGGTGSGIAFDIARKLKAMDLGDSVKIIGVSQLSHSGDGEYENSVAQTLTLEDIDGFASGSPDNNPFPDGCFIVSSEHSWQRLSAYTSTGVRAVRQHFKQLVTNRFVSDSFMRWALQDGSIHLESALGKKTEGECLMLNVAKLSHPGVQVLPGEPRSRWDNVLQQWVNFVPQYSGLVDGYSTESIDAHLYCARYMDMDLVDEELKSLLVSNFLGAKKDNYTSYQNEFFDELTAYANLIFSGVKKEDLSAYSLGKAKMEDLNKESIRMEAT</sequence>
<evidence type="ECO:0000313" key="1">
    <source>
        <dbReference type="EMBL" id="AML51961.1"/>
    </source>
</evidence>
<dbReference type="InterPro" id="IPR025904">
    <property type="entry name" value="Tubulin-like"/>
</dbReference>
<dbReference type="EMBL" id="CP014327">
    <property type="protein sequence ID" value="AML51961.1"/>
    <property type="molecule type" value="Genomic_DNA"/>
</dbReference>
<dbReference type="Gene3D" id="3.40.50.1440">
    <property type="entry name" value="Tubulin/FtsZ, GTPase domain"/>
    <property type="match status" value="1"/>
</dbReference>
<dbReference type="RefSeq" id="WP_052274574.1">
    <property type="nucleotide sequence ID" value="NZ_CP014327.1"/>
</dbReference>
<evidence type="ECO:0000313" key="2">
    <source>
        <dbReference type="Proteomes" id="UP000070371"/>
    </source>
</evidence>
<dbReference type="KEGG" id="hat:RC74_12390"/>
<dbReference type="InterPro" id="IPR036525">
    <property type="entry name" value="Tubulin/FtsZ_GTPase_sf"/>
</dbReference>
<proteinExistence type="predicted"/>
<dbReference type="STRING" id="1579316.RC74_12390"/>
<reference evidence="1 2" key="1">
    <citation type="submission" date="2016-02" db="EMBL/GenBank/DDBJ databases">
        <title>Complete genome sequence of Halocynthiibacter arcticus PAMC 20958t from arctic marine sediment.</title>
        <authorList>
            <person name="Lee Y.M."/>
            <person name="Baek K."/>
            <person name="Lee H.K."/>
            <person name="Shin S.C."/>
        </authorList>
    </citation>
    <scope>NUCLEOTIDE SEQUENCE [LARGE SCALE GENOMIC DNA]</scope>
    <source>
        <strain evidence="1">PAMC 20958</strain>
    </source>
</reference>
<dbReference type="OrthoDB" id="580983at2"/>
<accession>A0A126V0V1</accession>
<dbReference type="SUPFAM" id="SSF52490">
    <property type="entry name" value="Tubulin nucleotide-binding domain-like"/>
    <property type="match status" value="1"/>
</dbReference>
<gene>
    <name evidence="1" type="ORF">RC74_12390</name>
</gene>
<organism evidence="1 2">
    <name type="scientific">Falsihalocynthiibacter arcticus</name>
    <dbReference type="NCBI Taxonomy" id="1579316"/>
    <lineage>
        <taxon>Bacteria</taxon>
        <taxon>Pseudomonadati</taxon>
        <taxon>Pseudomonadota</taxon>
        <taxon>Alphaproteobacteria</taxon>
        <taxon>Rhodobacterales</taxon>
        <taxon>Roseobacteraceae</taxon>
        <taxon>Falsihalocynthiibacter</taxon>
    </lineage>
</organism>
<dbReference type="Proteomes" id="UP000070371">
    <property type="component" value="Chromosome"/>
</dbReference>
<evidence type="ECO:0008006" key="3">
    <source>
        <dbReference type="Google" id="ProtNLM"/>
    </source>
</evidence>